<dbReference type="InterPro" id="IPR010982">
    <property type="entry name" value="Lambda_DNA-bd_dom_sf"/>
</dbReference>
<dbReference type="Gene3D" id="1.10.260.40">
    <property type="entry name" value="lambda repressor-like DNA-binding domains"/>
    <property type="match status" value="1"/>
</dbReference>
<feature type="domain" description="HTH cro/C1-type" evidence="1">
    <location>
        <begin position="25"/>
        <end position="67"/>
    </location>
</feature>
<protein>
    <submittedName>
        <fullName evidence="2">Transcriptional regulator with XRE-family HTH domain</fullName>
    </submittedName>
</protein>
<dbReference type="PROSITE" id="PS50943">
    <property type="entry name" value="HTH_CROC1"/>
    <property type="match status" value="1"/>
</dbReference>
<evidence type="ECO:0000259" key="1">
    <source>
        <dbReference type="PROSITE" id="PS50943"/>
    </source>
</evidence>
<dbReference type="SUPFAM" id="SSF47413">
    <property type="entry name" value="lambda repressor-like DNA-binding domains"/>
    <property type="match status" value="1"/>
</dbReference>
<dbReference type="AlphaFoldDB" id="A0A7X0EFB0"/>
<comment type="caution">
    <text evidence="2">The sequence shown here is derived from an EMBL/GenBank/DDBJ whole genome shotgun (WGS) entry which is preliminary data.</text>
</comment>
<evidence type="ECO:0000313" key="3">
    <source>
        <dbReference type="Proteomes" id="UP000539175"/>
    </source>
</evidence>
<dbReference type="Pfam" id="PF01381">
    <property type="entry name" value="HTH_3"/>
    <property type="match status" value="1"/>
</dbReference>
<evidence type="ECO:0000313" key="2">
    <source>
        <dbReference type="EMBL" id="MBB6252886.1"/>
    </source>
</evidence>
<proteinExistence type="predicted"/>
<dbReference type="InterPro" id="IPR001387">
    <property type="entry name" value="Cro/C1-type_HTH"/>
</dbReference>
<dbReference type="CDD" id="cd00093">
    <property type="entry name" value="HTH_XRE"/>
    <property type="match status" value="1"/>
</dbReference>
<keyword evidence="3" id="KW-1185">Reference proteome</keyword>
<dbReference type="EMBL" id="JACIIZ010000009">
    <property type="protein sequence ID" value="MBB6252886.1"/>
    <property type="molecule type" value="Genomic_DNA"/>
</dbReference>
<dbReference type="GO" id="GO:0003677">
    <property type="term" value="F:DNA binding"/>
    <property type="evidence" value="ECO:0007669"/>
    <property type="project" value="InterPro"/>
</dbReference>
<name>A0A7X0EFB0_9PROT</name>
<gene>
    <name evidence="2" type="ORF">FHS74_003454</name>
</gene>
<accession>A0A7X0EFB0</accession>
<dbReference type="Proteomes" id="UP000539175">
    <property type="component" value="Unassembled WGS sequence"/>
</dbReference>
<dbReference type="RefSeq" id="WP_184802720.1">
    <property type="nucleotide sequence ID" value="NZ_JACIIZ010000009.1"/>
</dbReference>
<dbReference type="SMART" id="SM00530">
    <property type="entry name" value="HTH_XRE"/>
    <property type="match status" value="1"/>
</dbReference>
<organism evidence="2 3">
    <name type="scientific">Nitrospirillum iridis</name>
    <dbReference type="NCBI Taxonomy" id="765888"/>
    <lineage>
        <taxon>Bacteria</taxon>
        <taxon>Pseudomonadati</taxon>
        <taxon>Pseudomonadota</taxon>
        <taxon>Alphaproteobacteria</taxon>
        <taxon>Rhodospirillales</taxon>
        <taxon>Azospirillaceae</taxon>
        <taxon>Nitrospirillum</taxon>
    </lineage>
</organism>
<reference evidence="2 3" key="1">
    <citation type="submission" date="2020-08" db="EMBL/GenBank/DDBJ databases">
        <title>Genomic Encyclopedia of Type Strains, Phase IV (KMG-IV): sequencing the most valuable type-strain genomes for metagenomic binning, comparative biology and taxonomic classification.</title>
        <authorList>
            <person name="Goeker M."/>
        </authorList>
    </citation>
    <scope>NUCLEOTIDE SEQUENCE [LARGE SCALE GENOMIC DNA]</scope>
    <source>
        <strain evidence="2 3">DSM 22198</strain>
    </source>
</reference>
<sequence>MARPLKPQTPLAERLIRARGAMRRTEAANRLKTHPVTLGSYERGAALPTAEVLIAMREVYDVSLDWLLAGVGEMRQRPGAPPEVTPDRRRLRSALRAFVDAVASHPAMLDRTPDDLADWIVRGYDWLGSLTSEGHDGETLHPPLKEA</sequence>